<protein>
    <submittedName>
        <fullName evidence="3">DUF4232 domain-containing protein</fullName>
    </submittedName>
</protein>
<feature type="chain" id="PRO_5046047283" evidence="1">
    <location>
        <begin position="48"/>
        <end position="200"/>
    </location>
</feature>
<sequence>MNAYRNTDQTAVRPAAGARGNRRISRAVLAGAAVAGLGLAGTAVAQAAPASATSAKATPTCSASALKATFGQKLAGGMNHQGVVINLRNLSGRTCALRGYPGLGLENSAHKTLASHTHWGDTWYAASPARKTLILKDGESAEAVISWSHANTGTSGAVHASHLQVTPPAATQHKTLAFPQWVDNGDLKVTALARHIDVNE</sequence>
<dbReference type="Pfam" id="PF14016">
    <property type="entry name" value="DUF4232"/>
    <property type="match status" value="1"/>
</dbReference>
<evidence type="ECO:0000256" key="1">
    <source>
        <dbReference type="SAM" id="SignalP"/>
    </source>
</evidence>
<name>A0ABW3XT20_9ACTN</name>
<comment type="caution">
    <text evidence="3">The sequence shown here is derived from an EMBL/GenBank/DDBJ whole genome shotgun (WGS) entry which is preliminary data.</text>
</comment>
<reference evidence="4" key="1">
    <citation type="journal article" date="2019" name="Int. J. Syst. Evol. Microbiol.">
        <title>The Global Catalogue of Microorganisms (GCM) 10K type strain sequencing project: providing services to taxonomists for standard genome sequencing and annotation.</title>
        <authorList>
            <consortium name="The Broad Institute Genomics Platform"/>
            <consortium name="The Broad Institute Genome Sequencing Center for Infectious Disease"/>
            <person name="Wu L."/>
            <person name="Ma J."/>
        </authorList>
    </citation>
    <scope>NUCLEOTIDE SEQUENCE [LARGE SCALE GENOMIC DNA]</scope>
    <source>
        <strain evidence="4">CGMCC 4.7020</strain>
    </source>
</reference>
<feature type="signal peptide" evidence="1">
    <location>
        <begin position="1"/>
        <end position="47"/>
    </location>
</feature>
<keyword evidence="4" id="KW-1185">Reference proteome</keyword>
<evidence type="ECO:0000313" key="4">
    <source>
        <dbReference type="Proteomes" id="UP001597058"/>
    </source>
</evidence>
<feature type="domain" description="DUF4232" evidence="2">
    <location>
        <begin position="61"/>
        <end position="192"/>
    </location>
</feature>
<proteinExistence type="predicted"/>
<accession>A0ABW3XT20</accession>
<organism evidence="3 4">
    <name type="scientific">Streptomyces kaempferi</name>
    <dbReference type="NCBI Taxonomy" id="333725"/>
    <lineage>
        <taxon>Bacteria</taxon>
        <taxon>Bacillati</taxon>
        <taxon>Actinomycetota</taxon>
        <taxon>Actinomycetes</taxon>
        <taxon>Kitasatosporales</taxon>
        <taxon>Streptomycetaceae</taxon>
        <taxon>Streptomyces</taxon>
    </lineage>
</organism>
<gene>
    <name evidence="3" type="ORF">ACFQ5X_44240</name>
</gene>
<evidence type="ECO:0000313" key="3">
    <source>
        <dbReference type="EMBL" id="MFD1312758.1"/>
    </source>
</evidence>
<dbReference type="RefSeq" id="WP_329528930.1">
    <property type="nucleotide sequence ID" value="NZ_JBHSKH010000091.1"/>
</dbReference>
<dbReference type="EMBL" id="JBHTMM010000136">
    <property type="protein sequence ID" value="MFD1312758.1"/>
    <property type="molecule type" value="Genomic_DNA"/>
</dbReference>
<dbReference type="InterPro" id="IPR025326">
    <property type="entry name" value="DUF4232"/>
</dbReference>
<evidence type="ECO:0000259" key="2">
    <source>
        <dbReference type="Pfam" id="PF14016"/>
    </source>
</evidence>
<dbReference type="Proteomes" id="UP001597058">
    <property type="component" value="Unassembled WGS sequence"/>
</dbReference>
<keyword evidence="1" id="KW-0732">Signal</keyword>